<proteinExistence type="predicted"/>
<name>A0A9P5PP92_9AGAR</name>
<keyword evidence="1" id="KW-0175">Coiled coil</keyword>
<sequence>MEQANADQAQISQEKIQAKAANAKAEMVQKAQQEALDQQKTWFEQQLEEMKHQHDQIQKEKMAFETESSPGVPSSQALFQDTTQTTRNHLHKDVNLGEGPQPQNATSNAPSLATLVRDSVAAAFAAQPPPLHLIVASAGVKLPNQAVWLTSVKSKKTALNQLSKEDEKLWRDYLRSCFCEMTQQTNITDFCSYSPNDDSVAEH</sequence>
<evidence type="ECO:0000256" key="1">
    <source>
        <dbReference type="SAM" id="Coils"/>
    </source>
</evidence>
<evidence type="ECO:0000313" key="2">
    <source>
        <dbReference type="EMBL" id="KAF9066973.1"/>
    </source>
</evidence>
<feature type="coiled-coil region" evidence="1">
    <location>
        <begin position="6"/>
        <end position="67"/>
    </location>
</feature>
<dbReference type="EMBL" id="JADNRY010000080">
    <property type="protein sequence ID" value="KAF9066973.1"/>
    <property type="molecule type" value="Genomic_DNA"/>
</dbReference>
<reference evidence="2" key="1">
    <citation type="submission" date="2020-11" db="EMBL/GenBank/DDBJ databases">
        <authorList>
            <consortium name="DOE Joint Genome Institute"/>
            <person name="Ahrendt S."/>
            <person name="Riley R."/>
            <person name="Andreopoulos W."/>
            <person name="Labutti K."/>
            <person name="Pangilinan J."/>
            <person name="Ruiz-Duenas F.J."/>
            <person name="Barrasa J.M."/>
            <person name="Sanchez-Garcia M."/>
            <person name="Camarero S."/>
            <person name="Miyauchi S."/>
            <person name="Serrano A."/>
            <person name="Linde D."/>
            <person name="Babiker R."/>
            <person name="Drula E."/>
            <person name="Ayuso-Fernandez I."/>
            <person name="Pacheco R."/>
            <person name="Padilla G."/>
            <person name="Ferreira P."/>
            <person name="Barriuso J."/>
            <person name="Kellner H."/>
            <person name="Castanera R."/>
            <person name="Alfaro M."/>
            <person name="Ramirez L."/>
            <person name="Pisabarro A.G."/>
            <person name="Kuo A."/>
            <person name="Tritt A."/>
            <person name="Lipzen A."/>
            <person name="He G."/>
            <person name="Yan M."/>
            <person name="Ng V."/>
            <person name="Cullen D."/>
            <person name="Martin F."/>
            <person name="Rosso M.-N."/>
            <person name="Henrissat B."/>
            <person name="Hibbett D."/>
            <person name="Martinez A.T."/>
            <person name="Grigoriev I.V."/>
        </authorList>
    </citation>
    <scope>NUCLEOTIDE SEQUENCE</scope>
    <source>
        <strain evidence="2">AH 40177</strain>
    </source>
</reference>
<dbReference type="Proteomes" id="UP000772434">
    <property type="component" value="Unassembled WGS sequence"/>
</dbReference>
<evidence type="ECO:0000313" key="3">
    <source>
        <dbReference type="Proteomes" id="UP000772434"/>
    </source>
</evidence>
<organism evidence="2 3">
    <name type="scientific">Rhodocollybia butyracea</name>
    <dbReference type="NCBI Taxonomy" id="206335"/>
    <lineage>
        <taxon>Eukaryota</taxon>
        <taxon>Fungi</taxon>
        <taxon>Dikarya</taxon>
        <taxon>Basidiomycota</taxon>
        <taxon>Agaricomycotina</taxon>
        <taxon>Agaricomycetes</taxon>
        <taxon>Agaricomycetidae</taxon>
        <taxon>Agaricales</taxon>
        <taxon>Marasmiineae</taxon>
        <taxon>Omphalotaceae</taxon>
        <taxon>Rhodocollybia</taxon>
    </lineage>
</organism>
<gene>
    <name evidence="2" type="ORF">BDP27DRAFT_1540508</name>
</gene>
<accession>A0A9P5PP92</accession>
<keyword evidence="3" id="KW-1185">Reference proteome</keyword>
<comment type="caution">
    <text evidence="2">The sequence shown here is derived from an EMBL/GenBank/DDBJ whole genome shotgun (WGS) entry which is preliminary data.</text>
</comment>
<dbReference type="AlphaFoldDB" id="A0A9P5PP92"/>
<protein>
    <submittedName>
        <fullName evidence="2">Uncharacterized protein</fullName>
    </submittedName>
</protein>